<dbReference type="Proteomes" id="UP000004508">
    <property type="component" value="Unassembled WGS sequence"/>
</dbReference>
<comment type="caution">
    <text evidence="1">The sequence shown here is derived from an EMBL/GenBank/DDBJ whole genome shotgun (WGS) entry which is preliminary data.</text>
</comment>
<dbReference type="InParanoid" id="D6U3S6"/>
<reference evidence="1 2" key="1">
    <citation type="journal article" date="2011" name="Stand. Genomic Sci.">
        <title>Non-contiguous finished genome sequence and contextual data of the filamentous soil bacterium Ktedonobacter racemifer type strain (SOSP1-21).</title>
        <authorList>
            <person name="Chang Y.J."/>
            <person name="Land M."/>
            <person name="Hauser L."/>
            <person name="Chertkov O."/>
            <person name="Del Rio T.G."/>
            <person name="Nolan M."/>
            <person name="Copeland A."/>
            <person name="Tice H."/>
            <person name="Cheng J.F."/>
            <person name="Lucas S."/>
            <person name="Han C."/>
            <person name="Goodwin L."/>
            <person name="Pitluck S."/>
            <person name="Ivanova N."/>
            <person name="Ovchinikova G."/>
            <person name="Pati A."/>
            <person name="Chen A."/>
            <person name="Palaniappan K."/>
            <person name="Mavromatis K."/>
            <person name="Liolios K."/>
            <person name="Brettin T."/>
            <person name="Fiebig A."/>
            <person name="Rohde M."/>
            <person name="Abt B."/>
            <person name="Goker M."/>
            <person name="Detter J.C."/>
            <person name="Woyke T."/>
            <person name="Bristow J."/>
            <person name="Eisen J.A."/>
            <person name="Markowitz V."/>
            <person name="Hugenholtz P."/>
            <person name="Kyrpides N.C."/>
            <person name="Klenk H.P."/>
            <person name="Lapidus A."/>
        </authorList>
    </citation>
    <scope>NUCLEOTIDE SEQUENCE [LARGE SCALE GENOMIC DNA]</scope>
    <source>
        <strain evidence="2">DSM 44963</strain>
    </source>
</reference>
<gene>
    <name evidence="1" type="ORF">Krac_1861</name>
</gene>
<evidence type="ECO:0000313" key="1">
    <source>
        <dbReference type="EMBL" id="EFH81164.1"/>
    </source>
</evidence>
<dbReference type="AlphaFoldDB" id="D6U3S6"/>
<evidence type="ECO:0000313" key="2">
    <source>
        <dbReference type="Proteomes" id="UP000004508"/>
    </source>
</evidence>
<accession>D6U3S6</accession>
<keyword evidence="2" id="KW-1185">Reference proteome</keyword>
<dbReference type="RefSeq" id="WP_007918370.1">
    <property type="nucleotide sequence ID" value="NZ_ADVG01000004.1"/>
</dbReference>
<name>D6U3S6_KTERA</name>
<proteinExistence type="predicted"/>
<protein>
    <submittedName>
        <fullName evidence="1">Uncharacterized protein</fullName>
    </submittedName>
</protein>
<sequence length="42" mass="4483">MLYSPQDPVQASMTLHVNQQTSTAVSSYYAAGQPTSVNGQSH</sequence>
<organism evidence="1 2">
    <name type="scientific">Ktedonobacter racemifer DSM 44963</name>
    <dbReference type="NCBI Taxonomy" id="485913"/>
    <lineage>
        <taxon>Bacteria</taxon>
        <taxon>Bacillati</taxon>
        <taxon>Chloroflexota</taxon>
        <taxon>Ktedonobacteria</taxon>
        <taxon>Ktedonobacterales</taxon>
        <taxon>Ktedonobacteraceae</taxon>
        <taxon>Ktedonobacter</taxon>
    </lineage>
</organism>
<dbReference type="EMBL" id="ADVG01000004">
    <property type="protein sequence ID" value="EFH81164.1"/>
    <property type="molecule type" value="Genomic_DNA"/>
</dbReference>